<dbReference type="PANTHER" id="PTHR13715">
    <property type="entry name" value="RYANODINE RECEPTOR AND IP3 RECEPTOR"/>
    <property type="match status" value="1"/>
</dbReference>
<dbReference type="Pfam" id="PF08454">
    <property type="entry name" value="RIH_assoc"/>
    <property type="match status" value="1"/>
</dbReference>
<dbReference type="InParanoid" id="A0A0V0Q8T2"/>
<evidence type="ECO:0000259" key="3">
    <source>
        <dbReference type="Pfam" id="PF08454"/>
    </source>
</evidence>
<dbReference type="SUPFAM" id="SSF100909">
    <property type="entry name" value="IP3 receptor type 1 binding core, domain 2"/>
    <property type="match status" value="1"/>
</dbReference>
<dbReference type="GO" id="GO:0006816">
    <property type="term" value="P:calcium ion transport"/>
    <property type="evidence" value="ECO:0007669"/>
    <property type="project" value="InterPro"/>
</dbReference>
<dbReference type="InterPro" id="IPR035910">
    <property type="entry name" value="RyR/IP3R_RIH_dom_sf"/>
</dbReference>
<evidence type="ECO:0000256" key="2">
    <source>
        <dbReference type="SAM" id="Phobius"/>
    </source>
</evidence>
<gene>
    <name evidence="4" type="ORF">PPERSA_00228</name>
</gene>
<dbReference type="PANTHER" id="PTHR13715:SF99">
    <property type="entry name" value="INOSITOL 1,4,5-TRISPHOSPHATE RECEPTOR-LIKE PROTEIN A"/>
    <property type="match status" value="1"/>
</dbReference>
<feature type="transmembrane region" description="Helical" evidence="2">
    <location>
        <begin position="1337"/>
        <end position="1356"/>
    </location>
</feature>
<dbReference type="InterPro" id="IPR013662">
    <property type="entry name" value="RIH_assoc-dom"/>
</dbReference>
<evidence type="ECO:0000256" key="1">
    <source>
        <dbReference type="SAM" id="MobiDB-lite"/>
    </source>
</evidence>
<comment type="caution">
    <text evidence="4">The sequence shown here is derived from an EMBL/GenBank/DDBJ whole genome shotgun (WGS) entry which is preliminary data.</text>
</comment>
<keyword evidence="2" id="KW-0472">Membrane</keyword>
<keyword evidence="2" id="KW-1133">Transmembrane helix</keyword>
<evidence type="ECO:0000313" key="4">
    <source>
        <dbReference type="EMBL" id="KRW98640.1"/>
    </source>
</evidence>
<dbReference type="OrthoDB" id="300855at2759"/>
<feature type="compositionally biased region" description="Basic and acidic residues" evidence="1">
    <location>
        <begin position="365"/>
        <end position="375"/>
    </location>
</feature>
<accession>A0A0V0Q8T2</accession>
<dbReference type="OMA" id="SIMELIC"/>
<evidence type="ECO:0000313" key="5">
    <source>
        <dbReference type="Proteomes" id="UP000054937"/>
    </source>
</evidence>
<feature type="domain" description="RyR/IP3R Homology associated" evidence="3">
    <location>
        <begin position="769"/>
        <end position="861"/>
    </location>
</feature>
<feature type="transmembrane region" description="Helical" evidence="2">
    <location>
        <begin position="1250"/>
        <end position="1273"/>
    </location>
</feature>
<organism evidence="4 5">
    <name type="scientific">Pseudocohnilembus persalinus</name>
    <name type="common">Ciliate</name>
    <dbReference type="NCBI Taxonomy" id="266149"/>
    <lineage>
        <taxon>Eukaryota</taxon>
        <taxon>Sar</taxon>
        <taxon>Alveolata</taxon>
        <taxon>Ciliophora</taxon>
        <taxon>Intramacronucleata</taxon>
        <taxon>Oligohymenophorea</taxon>
        <taxon>Scuticociliatia</taxon>
        <taxon>Philasterida</taxon>
        <taxon>Pseudocohnilembidae</taxon>
        <taxon>Pseudocohnilembus</taxon>
    </lineage>
</organism>
<feature type="region of interest" description="Disordered" evidence="1">
    <location>
        <begin position="355"/>
        <end position="375"/>
    </location>
</feature>
<keyword evidence="5" id="KW-1185">Reference proteome</keyword>
<dbReference type="EMBL" id="LDAU01000232">
    <property type="protein sequence ID" value="KRW98640.1"/>
    <property type="molecule type" value="Genomic_DNA"/>
</dbReference>
<keyword evidence="2" id="KW-0812">Transmembrane</keyword>
<proteinExistence type="predicted"/>
<dbReference type="InterPro" id="IPR015925">
    <property type="entry name" value="Ryanodine_IP3_receptor"/>
</dbReference>
<name>A0A0V0Q8T2_PSEPJ</name>
<dbReference type="Proteomes" id="UP000054937">
    <property type="component" value="Unassembled WGS sequence"/>
</dbReference>
<reference evidence="4 5" key="1">
    <citation type="journal article" date="2015" name="Sci. Rep.">
        <title>Genome of the facultative scuticociliatosis pathogen Pseudocohnilembus persalinus provides insight into its virulence through horizontal gene transfer.</title>
        <authorList>
            <person name="Xiong J."/>
            <person name="Wang G."/>
            <person name="Cheng J."/>
            <person name="Tian M."/>
            <person name="Pan X."/>
            <person name="Warren A."/>
            <person name="Jiang C."/>
            <person name="Yuan D."/>
            <person name="Miao W."/>
        </authorList>
    </citation>
    <scope>NUCLEOTIDE SEQUENCE [LARGE SCALE GENOMIC DNA]</scope>
    <source>
        <strain evidence="4">36N120E</strain>
    </source>
</reference>
<protein>
    <recommendedName>
        <fullName evidence="3">RyR/IP3R Homology associated domain-containing protein</fullName>
    </recommendedName>
</protein>
<dbReference type="Gene3D" id="1.10.287.70">
    <property type="match status" value="1"/>
</dbReference>
<sequence length="1473" mass="175320">MASYQLTNLIKSLHNLQILTSQFEVELFRNMQQKSIQLTFDGQQSEIWLNDSEKIRSQDYEYQDTIQRVIDTLKYFLNILNLDLDPIQRSSSQEEKISTILSRQIMIRNLDTHHTVINILREANYILKQIKKIGEQDKLILDLFRSCYQFLYFFISSDNLQNKSILTPSLDFFINNLDLADVGQCKLIYELFHDNIQLIQTELDEKLVKKFLKQIENKRYHTRYLDFIWLTLEHTEDLSIYDKKIIEQLLYLSPEYLEENKPISILNLWRNDNQLSELLGDKQKFMTLLKFYEIETMKNPNKIFNFQKYQEELKTKSNNLEFRNIQKDQKIKKSLLNLQKSSIFDKLKKNKQNLEEKVTEEDKEEEKNNESEKKDEQLTDYEKLILESDFTNLFDEYLFYQICYIFPILDMVASGSYSYEITKLMNPLYIYIKKFKDSFKKTPTNKFIENKYILESLIYIKQNSELKLEYKDQSIEDDLETLYLKFSPKNQQIRVKFNSPMAEMLMLQPKGQGNWREIILNIITSKYIKKQLWDEQQELINIILGITEYNQIVKLLTNLMQFVVDTVESQASQDSMNYEKSGQDEVLKNVVVVLRKIIVNCKNADLSQLRKESQIDQKRDLQKKVTISVNRKEDQNLKNHKGYMLLEQADFEKKNQRQLFLTIYLESGIVKMLIQNLCIFDISDQLFLEHIRLANVLLEEGDINIQNVFYDYFINVSASENLFQKIKKYIDAEIQYITKQKNFNQLLDKSVEKLLKQSINGEENIDEDITHIIKFIQLLTEGHNTKLQNYIRVQENSRNSYNILEQLLSLAEILYENLSEQNYHIFMQVFDTIAELIQGPCQENQDYLSDSQFIQICSKILQTSIDIHNVGTKVSPSNNFNSQRKNTGNRFRQLFQQNSTSHQNNALNQQNNQNLNQTQNQNSNQNQQQQLNFTPTKLDIYKKHSKQIFKIRYKYLNSDDSLRLLDIKEVQQQNQIEPITYEMIQVQKWVENINQEFSKKIGEVLLKQEQSFEPWMIRRLQNKMLICLESLTEGNQDDQIIKKLSKQVTFKLLLENLRFVYDQYIQMFRPILSQYRRIKYTQELYKHHTFHLKRPKYTSEFVITNGFKLYGLIKMYTDSANNQDSSHAVIQTIEFSSLDQKNQQNYFYALQFFSKFTGYVEIFNGSQIFKVYFPKPPYCTQSNQEYREDFENKVDRSSTKTKLTSFLESSQDMIDLMKFQQNIKEIKVGQYRIVGIIVWFLAKRVTLLRYFLFSLVLLLIIQYLFSIIAYLAFHQDFIAEDDLGQMVSGCTDLISCWSIMFDSTFKYDGGFVGLFSWDAIQYIESDFVIDWKAIYDFLYNFIILVLVLEMLSGIIIDTFGELRSENEEKEKDRKNYCFICGLNRRDLDHLSAKQSFNEHTSIKHNMWNYLYYIAYIKDKPSTNYTGIETYVAECLKNNDISWFPIDENEENEDQPILEEIQNFSSQIDQMGEK</sequence>